<dbReference type="InterPro" id="IPR011990">
    <property type="entry name" value="TPR-like_helical_dom_sf"/>
</dbReference>
<dbReference type="SUPFAM" id="SSF48452">
    <property type="entry name" value="TPR-like"/>
    <property type="match status" value="1"/>
</dbReference>
<dbReference type="EMBL" id="BMHE01000004">
    <property type="protein sequence ID" value="GGI45360.1"/>
    <property type="molecule type" value="Genomic_DNA"/>
</dbReference>
<evidence type="ECO:0000313" key="4">
    <source>
        <dbReference type="EMBL" id="GGI45360.1"/>
    </source>
</evidence>
<feature type="coiled-coil region" evidence="2">
    <location>
        <begin position="448"/>
        <end position="475"/>
    </location>
</feature>
<keyword evidence="2" id="KW-0175">Coiled coil</keyword>
<dbReference type="InterPro" id="IPR029044">
    <property type="entry name" value="Nucleotide-diphossugar_trans"/>
</dbReference>
<comment type="caution">
    <text evidence="4">The sequence shown here is derived from an EMBL/GenBank/DDBJ whole genome shotgun (WGS) entry which is preliminary data.</text>
</comment>
<keyword evidence="5" id="KW-1185">Reference proteome</keyword>
<evidence type="ECO:0000256" key="1">
    <source>
        <dbReference type="PROSITE-ProRule" id="PRU00339"/>
    </source>
</evidence>
<dbReference type="Pfam" id="PF14559">
    <property type="entry name" value="TPR_19"/>
    <property type="match status" value="1"/>
</dbReference>
<dbReference type="Pfam" id="PF00535">
    <property type="entry name" value="Glycos_transf_2"/>
    <property type="match status" value="1"/>
</dbReference>
<dbReference type="PANTHER" id="PTHR43630:SF2">
    <property type="entry name" value="GLYCOSYLTRANSFERASE"/>
    <property type="match status" value="1"/>
</dbReference>
<dbReference type="Proteomes" id="UP000615455">
    <property type="component" value="Unassembled WGS sequence"/>
</dbReference>
<reference evidence="5" key="1">
    <citation type="journal article" date="2019" name="Int. J. Syst. Evol. Microbiol.">
        <title>The Global Catalogue of Microorganisms (GCM) 10K type strain sequencing project: providing services to taxonomists for standard genome sequencing and annotation.</title>
        <authorList>
            <consortium name="The Broad Institute Genomics Platform"/>
            <consortium name="The Broad Institute Genome Sequencing Center for Infectious Disease"/>
            <person name="Wu L."/>
            <person name="Ma J."/>
        </authorList>
    </citation>
    <scope>NUCLEOTIDE SEQUENCE [LARGE SCALE GENOMIC DNA]</scope>
    <source>
        <strain evidence="5">CGMCC 1.15043</strain>
    </source>
</reference>
<proteinExistence type="predicted"/>
<dbReference type="CDD" id="cd02511">
    <property type="entry name" value="Beta4Glucosyltransferase"/>
    <property type="match status" value="1"/>
</dbReference>
<feature type="domain" description="Glycosyltransferase 2-like" evidence="3">
    <location>
        <begin position="104"/>
        <end position="253"/>
    </location>
</feature>
<name>A0ABQ2BSS4_9BACL</name>
<dbReference type="InterPro" id="IPR001173">
    <property type="entry name" value="Glyco_trans_2-like"/>
</dbReference>
<protein>
    <recommendedName>
        <fullName evidence="3">Glycosyltransferase 2-like domain-containing protein</fullName>
    </recommendedName>
</protein>
<dbReference type="PANTHER" id="PTHR43630">
    <property type="entry name" value="POLY-BETA-1,6-N-ACETYL-D-GLUCOSAMINE SYNTHASE"/>
    <property type="match status" value="1"/>
</dbReference>
<dbReference type="RefSeq" id="WP_189008958.1">
    <property type="nucleotide sequence ID" value="NZ_BMHE01000004.1"/>
</dbReference>
<keyword evidence="1" id="KW-0802">TPR repeat</keyword>
<accession>A0ABQ2BSS4</accession>
<feature type="repeat" description="TPR" evidence="1">
    <location>
        <begin position="35"/>
        <end position="68"/>
    </location>
</feature>
<dbReference type="SUPFAM" id="SSF53448">
    <property type="entry name" value="Nucleotide-diphospho-sugar transferases"/>
    <property type="match status" value="1"/>
</dbReference>
<dbReference type="Gene3D" id="1.25.40.10">
    <property type="entry name" value="Tetratricopeptide repeat domain"/>
    <property type="match status" value="2"/>
</dbReference>
<evidence type="ECO:0000259" key="3">
    <source>
        <dbReference type="Pfam" id="PF00535"/>
    </source>
</evidence>
<gene>
    <name evidence="4" type="ORF">GCM10008018_11690</name>
</gene>
<sequence length="478" mass="54464">MDQLQDKLSSFLTNKQFALAETELKQALAKNPLDAQLWVMLGETLLLQNQGQAAKRVFDRAWLLDPQAQWAAHIYKRLDQLAAGEPREDMDDLLAVPKVTVTAAILTQNEASNIAKCILALQGAVDEILLVDSSTDETRLIAAQYPKVKIVPITWTDDFAAARNIGLEHVKSDWVIWVDADDVLVSEDIASLREAAGVFHHLDAVPALHVWHLNQVSGTIHHDFSQVRMFPMRRGLRFYGRVHEQVGTDKGIFHNDMYRRAVKIRLFHFGYEPSVMQSRAKFARNLRLLKLMTLEEPENPGHWLYYGRESLRIGEENQAYAALLEAERLGLQTPMFGRMPDVYKFLYQIMMVRTNFTEAEAYCHKLIASHPDFPDAHYMLAQVRVKQADALLRLAEISYKKSLSSLPHYRGSVSADYKLGEWKVEVALGELAMRSGKLSRAKGIFVKHSQQKEVSERLKAKITAIENERQRLNESMNS</sequence>
<dbReference type="InterPro" id="IPR019734">
    <property type="entry name" value="TPR_rpt"/>
</dbReference>
<evidence type="ECO:0000313" key="5">
    <source>
        <dbReference type="Proteomes" id="UP000615455"/>
    </source>
</evidence>
<dbReference type="Gene3D" id="3.90.550.10">
    <property type="entry name" value="Spore Coat Polysaccharide Biosynthesis Protein SpsA, Chain A"/>
    <property type="match status" value="1"/>
</dbReference>
<organism evidence="4 5">
    <name type="scientific">Paenibacillus marchantiophytorum</name>
    <dbReference type="NCBI Taxonomy" id="1619310"/>
    <lineage>
        <taxon>Bacteria</taxon>
        <taxon>Bacillati</taxon>
        <taxon>Bacillota</taxon>
        <taxon>Bacilli</taxon>
        <taxon>Bacillales</taxon>
        <taxon>Paenibacillaceae</taxon>
        <taxon>Paenibacillus</taxon>
    </lineage>
</organism>
<dbReference type="PROSITE" id="PS50005">
    <property type="entry name" value="TPR"/>
    <property type="match status" value="1"/>
</dbReference>
<evidence type="ECO:0000256" key="2">
    <source>
        <dbReference type="SAM" id="Coils"/>
    </source>
</evidence>